<dbReference type="EMBL" id="NCKW01008220">
    <property type="protein sequence ID" value="POM68416.1"/>
    <property type="molecule type" value="Genomic_DNA"/>
</dbReference>
<dbReference type="Proteomes" id="UP000237271">
    <property type="component" value="Unassembled WGS sequence"/>
</dbReference>
<organism evidence="1 2">
    <name type="scientific">Phytophthora palmivora</name>
    <dbReference type="NCBI Taxonomy" id="4796"/>
    <lineage>
        <taxon>Eukaryota</taxon>
        <taxon>Sar</taxon>
        <taxon>Stramenopiles</taxon>
        <taxon>Oomycota</taxon>
        <taxon>Peronosporomycetes</taxon>
        <taxon>Peronosporales</taxon>
        <taxon>Peronosporaceae</taxon>
        <taxon>Phytophthora</taxon>
    </lineage>
</organism>
<dbReference type="PANTHER" id="PTHR33889">
    <property type="entry name" value="OS04G0681850 PROTEIN"/>
    <property type="match status" value="1"/>
</dbReference>
<evidence type="ECO:0000313" key="1">
    <source>
        <dbReference type="EMBL" id="POM68416.1"/>
    </source>
</evidence>
<dbReference type="OrthoDB" id="166347at2759"/>
<accession>A0A2P4XS95</accession>
<dbReference type="AlphaFoldDB" id="A0A2P4XS95"/>
<reference evidence="1 2" key="1">
    <citation type="journal article" date="2017" name="Genome Biol. Evol.">
        <title>Phytophthora megakarya and P. palmivora, closely related causal agents of cacao black pod rot, underwent increases in genome sizes and gene numbers by different mechanisms.</title>
        <authorList>
            <person name="Ali S.S."/>
            <person name="Shao J."/>
            <person name="Lary D.J."/>
            <person name="Kronmiller B."/>
            <person name="Shen D."/>
            <person name="Strem M.D."/>
            <person name="Amoako-Attah I."/>
            <person name="Akrofi A.Y."/>
            <person name="Begoude B.A."/>
            <person name="Ten Hoopen G.M."/>
            <person name="Coulibaly K."/>
            <person name="Kebe B.I."/>
            <person name="Melnick R.L."/>
            <person name="Guiltinan M.J."/>
            <person name="Tyler B.M."/>
            <person name="Meinhardt L.W."/>
            <person name="Bailey B.A."/>
        </authorList>
    </citation>
    <scope>NUCLEOTIDE SEQUENCE [LARGE SCALE GENOMIC DNA]</scope>
    <source>
        <strain evidence="2">sbr112.9</strain>
    </source>
</reference>
<name>A0A2P4XS95_9STRA</name>
<protein>
    <submittedName>
        <fullName evidence="1">Uncharacterized protein</fullName>
    </submittedName>
</protein>
<comment type="caution">
    <text evidence="1">The sequence shown here is derived from an EMBL/GenBank/DDBJ whole genome shotgun (WGS) entry which is preliminary data.</text>
</comment>
<keyword evidence="2" id="KW-1185">Reference proteome</keyword>
<gene>
    <name evidence="1" type="ORF">PHPALM_15428</name>
</gene>
<sequence length="99" mass="11070">MSKIKAKSGRKRVDRDSVLAKIQAVPIEARQVTRAAAAAAGGSRYMVNELLRKFALEFIDESTLQFSPIHNVIHVDEKWFNAAKDKRSYLVFDGGHPSL</sequence>
<proteinExistence type="predicted"/>
<dbReference type="PANTHER" id="PTHR33889:SF7">
    <property type="entry name" value="OS04G0681850 PROTEIN"/>
    <property type="match status" value="1"/>
</dbReference>
<evidence type="ECO:0000313" key="2">
    <source>
        <dbReference type="Proteomes" id="UP000237271"/>
    </source>
</evidence>